<sequence length="141" mass="15189">MTQQSEVQNLPPEEPFQRQSVATGISVVAAVLLLVLSAMSLLEGAVAIAGDELYVAGADYIYAFDTTTWGWIHLILGVIGIACALGLMFGTTWGRYAAVFIAAVVIVANFLSLPYYPAWSLLVIALSVVVIWAVTTWQPNR</sequence>
<dbReference type="Proteomes" id="UP001550535">
    <property type="component" value="Unassembled WGS sequence"/>
</dbReference>
<gene>
    <name evidence="3" type="ORF">ABZ507_24085</name>
</gene>
<reference evidence="3 4" key="1">
    <citation type="submission" date="2024-06" db="EMBL/GenBank/DDBJ databases">
        <title>The Natural Products Discovery Center: Release of the First 8490 Sequenced Strains for Exploring Actinobacteria Biosynthetic Diversity.</title>
        <authorList>
            <person name="Kalkreuter E."/>
            <person name="Kautsar S.A."/>
            <person name="Yang D."/>
            <person name="Bader C.D."/>
            <person name="Teijaro C.N."/>
            <person name="Fluegel L."/>
            <person name="Davis C.M."/>
            <person name="Simpson J.R."/>
            <person name="Lauterbach L."/>
            <person name="Steele A.D."/>
            <person name="Gui C."/>
            <person name="Meng S."/>
            <person name="Li G."/>
            <person name="Viehrig K."/>
            <person name="Ye F."/>
            <person name="Su P."/>
            <person name="Kiefer A.F."/>
            <person name="Nichols A."/>
            <person name="Cepeda A.J."/>
            <person name="Yan W."/>
            <person name="Fan B."/>
            <person name="Jiang Y."/>
            <person name="Adhikari A."/>
            <person name="Zheng C.-J."/>
            <person name="Schuster L."/>
            <person name="Cowan T.M."/>
            <person name="Smanski M.J."/>
            <person name="Chevrette M.G."/>
            <person name="De Carvalho L.P.S."/>
            <person name="Shen B."/>
        </authorList>
    </citation>
    <scope>NUCLEOTIDE SEQUENCE [LARGE SCALE GENOMIC DNA]</scope>
    <source>
        <strain evidence="3 4">NPDC019434</strain>
    </source>
</reference>
<feature type="transmembrane region" description="Helical" evidence="1">
    <location>
        <begin position="69"/>
        <end position="89"/>
    </location>
</feature>
<evidence type="ECO:0000259" key="2">
    <source>
        <dbReference type="Pfam" id="PF23636"/>
    </source>
</evidence>
<evidence type="ECO:0000313" key="3">
    <source>
        <dbReference type="EMBL" id="MEU2124897.1"/>
    </source>
</evidence>
<feature type="domain" description="DUF7144" evidence="2">
    <location>
        <begin position="26"/>
        <end position="138"/>
    </location>
</feature>
<keyword evidence="4" id="KW-1185">Reference proteome</keyword>
<dbReference type="InterPro" id="IPR055568">
    <property type="entry name" value="DUF7144"/>
</dbReference>
<accession>A0ABV2XG80</accession>
<keyword evidence="1" id="KW-1133">Transmembrane helix</keyword>
<name>A0ABV2XG80_9NOCA</name>
<keyword evidence="1" id="KW-0812">Transmembrane</keyword>
<keyword evidence="1" id="KW-0472">Membrane</keyword>
<dbReference type="RefSeq" id="WP_357809934.1">
    <property type="nucleotide sequence ID" value="NZ_JBEYBM010000029.1"/>
</dbReference>
<dbReference type="EMBL" id="JBEYBR010000070">
    <property type="protein sequence ID" value="MEU2124897.1"/>
    <property type="molecule type" value="Genomic_DNA"/>
</dbReference>
<feature type="transmembrane region" description="Helical" evidence="1">
    <location>
        <begin position="21"/>
        <end position="49"/>
    </location>
</feature>
<dbReference type="Pfam" id="PF23636">
    <property type="entry name" value="DUF7144"/>
    <property type="match status" value="1"/>
</dbReference>
<organism evidence="3 4">
    <name type="scientific">Nocardia niwae</name>
    <dbReference type="NCBI Taxonomy" id="626084"/>
    <lineage>
        <taxon>Bacteria</taxon>
        <taxon>Bacillati</taxon>
        <taxon>Actinomycetota</taxon>
        <taxon>Actinomycetes</taxon>
        <taxon>Mycobacteriales</taxon>
        <taxon>Nocardiaceae</taxon>
        <taxon>Nocardia</taxon>
    </lineage>
</organism>
<feature type="transmembrane region" description="Helical" evidence="1">
    <location>
        <begin position="96"/>
        <end position="113"/>
    </location>
</feature>
<proteinExistence type="predicted"/>
<comment type="caution">
    <text evidence="3">The sequence shown here is derived from an EMBL/GenBank/DDBJ whole genome shotgun (WGS) entry which is preliminary data.</text>
</comment>
<protein>
    <recommendedName>
        <fullName evidence="2">DUF7144 domain-containing protein</fullName>
    </recommendedName>
</protein>
<evidence type="ECO:0000256" key="1">
    <source>
        <dbReference type="SAM" id="Phobius"/>
    </source>
</evidence>
<feature type="transmembrane region" description="Helical" evidence="1">
    <location>
        <begin position="119"/>
        <end position="137"/>
    </location>
</feature>
<evidence type="ECO:0000313" key="4">
    <source>
        <dbReference type="Proteomes" id="UP001550535"/>
    </source>
</evidence>